<feature type="non-terminal residue" evidence="1">
    <location>
        <position position="1"/>
    </location>
</feature>
<organism evidence="1">
    <name type="scientific">marine metagenome</name>
    <dbReference type="NCBI Taxonomy" id="408172"/>
    <lineage>
        <taxon>unclassified sequences</taxon>
        <taxon>metagenomes</taxon>
        <taxon>ecological metagenomes</taxon>
    </lineage>
</organism>
<dbReference type="AlphaFoldDB" id="A0A382SVA6"/>
<dbReference type="InterPro" id="IPR011990">
    <property type="entry name" value="TPR-like_helical_dom_sf"/>
</dbReference>
<name>A0A382SVA6_9ZZZZ</name>
<evidence type="ECO:0000313" key="1">
    <source>
        <dbReference type="EMBL" id="SVD13870.1"/>
    </source>
</evidence>
<proteinExistence type="predicted"/>
<gene>
    <name evidence="1" type="ORF">METZ01_LOCUS366724</name>
</gene>
<evidence type="ECO:0008006" key="2">
    <source>
        <dbReference type="Google" id="ProtNLM"/>
    </source>
</evidence>
<reference evidence="1" key="1">
    <citation type="submission" date="2018-05" db="EMBL/GenBank/DDBJ databases">
        <authorList>
            <person name="Lanie J.A."/>
            <person name="Ng W.-L."/>
            <person name="Kazmierczak K.M."/>
            <person name="Andrzejewski T.M."/>
            <person name="Davidsen T.M."/>
            <person name="Wayne K.J."/>
            <person name="Tettelin H."/>
            <person name="Glass J.I."/>
            <person name="Rusch D."/>
            <person name="Podicherti R."/>
            <person name="Tsui H.-C.T."/>
            <person name="Winkler M.E."/>
        </authorList>
    </citation>
    <scope>NUCLEOTIDE SEQUENCE</scope>
</reference>
<dbReference type="Gene3D" id="1.25.40.10">
    <property type="entry name" value="Tetratricopeptide repeat domain"/>
    <property type="match status" value="1"/>
</dbReference>
<dbReference type="EMBL" id="UINC01131889">
    <property type="protein sequence ID" value="SVD13870.1"/>
    <property type="molecule type" value="Genomic_DNA"/>
</dbReference>
<accession>A0A382SVA6</accession>
<sequence>HLEASLFFALTMTTEEIKNYYEERHKQLKTELTTLENFMSLRGKVLPRRRAEILEDRINDLAMKVTNAQGRLDQIAKIPSFTTTLRWRKAENYQETKRAWEAFWAFYWLYKDFPKHDNVENFLYAAFASANGVKNREKSIELGEEYLANTDWKSFRADVTFIMANAYQSEAKVQDALAKSLDGAISTKDREAGSVAKTKAEEYYNRFFELCDRFLEVMPEHEYSRDFINMMGSVYFGRKRFDDLLVKFAGVENGVMDRSKGYVNNEKFNKSPAMPPAHYFSGLALLATGKFNEAKPLLGALVGVNVT</sequence>
<protein>
    <recommendedName>
        <fullName evidence="2">DUF4034 domain-containing protein</fullName>
    </recommendedName>
</protein>
<feature type="non-terminal residue" evidence="1">
    <location>
        <position position="307"/>
    </location>
</feature>